<dbReference type="PROSITE" id="PS50118">
    <property type="entry name" value="HMG_BOX_2"/>
    <property type="match status" value="1"/>
</dbReference>
<dbReference type="SUPFAM" id="SSF47095">
    <property type="entry name" value="HMG-box"/>
    <property type="match status" value="1"/>
</dbReference>
<dbReference type="PANTHER" id="PTHR47658">
    <property type="entry name" value="HIGH MOBILITY GROUP B PROTEIN 12-RELATED"/>
    <property type="match status" value="1"/>
</dbReference>
<keyword evidence="1" id="KW-0238">DNA-binding</keyword>
<evidence type="ECO:0000313" key="5">
    <source>
        <dbReference type="Proteomes" id="UP000594263"/>
    </source>
</evidence>
<accession>A0A7N0V8C9</accession>
<feature type="region of interest" description="Disordered" evidence="2">
    <location>
        <begin position="18"/>
        <end position="60"/>
    </location>
</feature>
<dbReference type="Pfam" id="PF00505">
    <property type="entry name" value="HMG_box"/>
    <property type="match status" value="1"/>
</dbReference>
<dbReference type="InterPro" id="IPR036910">
    <property type="entry name" value="HMG_box_dom_sf"/>
</dbReference>
<feature type="domain" description="HMG box" evidence="3">
    <location>
        <begin position="56"/>
        <end position="125"/>
    </location>
</feature>
<dbReference type="SMART" id="SM00398">
    <property type="entry name" value="HMG"/>
    <property type="match status" value="1"/>
</dbReference>
<evidence type="ECO:0000313" key="4">
    <source>
        <dbReference type="EnsemblPlants" id="Kaladp0255s0015.1.v1.1"/>
    </source>
</evidence>
<dbReference type="GO" id="GO:0003677">
    <property type="term" value="F:DNA binding"/>
    <property type="evidence" value="ECO:0007669"/>
    <property type="project" value="UniProtKB-UniRule"/>
</dbReference>
<dbReference type="InterPro" id="IPR009071">
    <property type="entry name" value="HMG_box_dom"/>
</dbReference>
<dbReference type="Proteomes" id="UP000594263">
    <property type="component" value="Unplaced"/>
</dbReference>
<protein>
    <recommendedName>
        <fullName evidence="3">HMG box domain-containing protein</fullName>
    </recommendedName>
</protein>
<keyword evidence="5" id="KW-1185">Reference proteome</keyword>
<sequence length="155" mass="17741">MHSCSLEAKIKMTLETQVVEVTETKKKPTEKKKPKATTENARPSKKVKKDKDPNMPKRPPTAFFLFLDEFRKTYKEANPENKSVSEVAKKGGEEWKSKTDEEKSQYVDKAKELKAEYEKAMENYKASKQEDEAGSDNEADKTEVAEELQDASDEE</sequence>
<dbReference type="AlphaFoldDB" id="A0A7N0V8C9"/>
<feature type="compositionally biased region" description="Basic and acidic residues" evidence="2">
    <location>
        <begin position="87"/>
        <end position="107"/>
    </location>
</feature>
<dbReference type="PANTHER" id="PTHR47658:SF1">
    <property type="entry name" value="MEIOSIS INITIATOR PROTEIN"/>
    <property type="match status" value="1"/>
</dbReference>
<dbReference type="Gramene" id="Kaladp0255s0015.1.v1.1">
    <property type="protein sequence ID" value="Kaladp0255s0015.1.v1.1"/>
    <property type="gene ID" value="Kaladp0255s0015.v1.1"/>
</dbReference>
<feature type="DNA-binding region" description="HMG box" evidence="1">
    <location>
        <begin position="56"/>
        <end position="125"/>
    </location>
</feature>
<dbReference type="Gene3D" id="1.10.30.10">
    <property type="entry name" value="High mobility group box domain"/>
    <property type="match status" value="1"/>
</dbReference>
<organism evidence="4 5">
    <name type="scientific">Kalanchoe fedtschenkoi</name>
    <name type="common">Lavender scallops</name>
    <name type="synonym">South American air plant</name>
    <dbReference type="NCBI Taxonomy" id="63787"/>
    <lineage>
        <taxon>Eukaryota</taxon>
        <taxon>Viridiplantae</taxon>
        <taxon>Streptophyta</taxon>
        <taxon>Embryophyta</taxon>
        <taxon>Tracheophyta</taxon>
        <taxon>Spermatophyta</taxon>
        <taxon>Magnoliopsida</taxon>
        <taxon>eudicotyledons</taxon>
        <taxon>Gunneridae</taxon>
        <taxon>Pentapetalae</taxon>
        <taxon>Saxifragales</taxon>
        <taxon>Crassulaceae</taxon>
        <taxon>Kalanchoe</taxon>
    </lineage>
</organism>
<feature type="compositionally biased region" description="Basic and acidic residues" evidence="2">
    <location>
        <begin position="122"/>
        <end position="131"/>
    </location>
</feature>
<dbReference type="GO" id="GO:0010197">
    <property type="term" value="P:polar nucleus fusion"/>
    <property type="evidence" value="ECO:0007669"/>
    <property type="project" value="TreeGrafter"/>
</dbReference>
<dbReference type="EnsemblPlants" id="Kaladp0255s0015.1.v1.1">
    <property type="protein sequence ID" value="Kaladp0255s0015.1.v1.1"/>
    <property type="gene ID" value="Kaladp0255s0015.v1.1"/>
</dbReference>
<feature type="region of interest" description="Disordered" evidence="2">
    <location>
        <begin position="122"/>
        <end position="155"/>
    </location>
</feature>
<keyword evidence="1" id="KW-0539">Nucleus</keyword>
<evidence type="ECO:0000256" key="1">
    <source>
        <dbReference type="PROSITE-ProRule" id="PRU00267"/>
    </source>
</evidence>
<reference evidence="4" key="1">
    <citation type="submission" date="2021-01" db="UniProtKB">
        <authorList>
            <consortium name="EnsemblPlants"/>
        </authorList>
    </citation>
    <scope>IDENTIFICATION</scope>
</reference>
<dbReference type="GO" id="GO:0005634">
    <property type="term" value="C:nucleus"/>
    <property type="evidence" value="ECO:0007669"/>
    <property type="project" value="UniProtKB-UniRule"/>
</dbReference>
<feature type="compositionally biased region" description="Acidic residues" evidence="2">
    <location>
        <begin position="145"/>
        <end position="155"/>
    </location>
</feature>
<feature type="region of interest" description="Disordered" evidence="2">
    <location>
        <begin position="76"/>
        <end position="107"/>
    </location>
</feature>
<proteinExistence type="predicted"/>
<evidence type="ECO:0000256" key="2">
    <source>
        <dbReference type="SAM" id="MobiDB-lite"/>
    </source>
</evidence>
<name>A0A7N0V8C9_KALFE</name>
<evidence type="ECO:0000259" key="3">
    <source>
        <dbReference type="PROSITE" id="PS50118"/>
    </source>
</evidence>